<comment type="similarity">
    <text evidence="3 11 12">Belongs to the cullin family.</text>
</comment>
<dbReference type="PANTHER" id="PTHR11932">
    <property type="entry name" value="CULLIN"/>
    <property type="match status" value="1"/>
</dbReference>
<dbReference type="GO" id="GO:0019005">
    <property type="term" value="C:SCF ubiquitin ligase complex"/>
    <property type="evidence" value="ECO:0007669"/>
    <property type="project" value="UniProtKB-ARBA"/>
</dbReference>
<dbReference type="InterPro" id="IPR045093">
    <property type="entry name" value="Cullin"/>
</dbReference>
<dbReference type="SMART" id="SM00884">
    <property type="entry name" value="Cullin_Nedd8"/>
    <property type="match status" value="1"/>
</dbReference>
<organism evidence="14 15">
    <name type="scientific">Lachnellula cervina</name>
    <dbReference type="NCBI Taxonomy" id="1316786"/>
    <lineage>
        <taxon>Eukaryota</taxon>
        <taxon>Fungi</taxon>
        <taxon>Dikarya</taxon>
        <taxon>Ascomycota</taxon>
        <taxon>Pezizomycotina</taxon>
        <taxon>Leotiomycetes</taxon>
        <taxon>Helotiales</taxon>
        <taxon>Lachnaceae</taxon>
        <taxon>Lachnellula</taxon>
    </lineage>
</organism>
<dbReference type="Pfam" id="PF10557">
    <property type="entry name" value="Cullin_Nedd8"/>
    <property type="match status" value="1"/>
</dbReference>
<comment type="caution">
    <text evidence="14">The sequence shown here is derived from an EMBL/GenBank/DDBJ whole genome shotgun (WGS) entry which is preliminary data.</text>
</comment>
<evidence type="ECO:0000313" key="15">
    <source>
        <dbReference type="Proteomes" id="UP000481288"/>
    </source>
</evidence>
<dbReference type="SUPFAM" id="SSF75632">
    <property type="entry name" value="Cullin homology domain"/>
    <property type="match status" value="1"/>
</dbReference>
<keyword evidence="9" id="KW-0131">Cell cycle</keyword>
<reference evidence="14 15" key="1">
    <citation type="submission" date="2018-05" db="EMBL/GenBank/DDBJ databases">
        <title>Whole genome sequencing for identification of molecular markers to develop diagnostic detection tools for the regulated plant pathogen Lachnellula willkommii.</title>
        <authorList>
            <person name="Giroux E."/>
            <person name="Bilodeau G."/>
        </authorList>
    </citation>
    <scope>NUCLEOTIDE SEQUENCE [LARGE SCALE GENOMIC DNA]</scope>
    <source>
        <strain evidence="14 15">CBS 625.97</strain>
    </source>
</reference>
<dbReference type="PROSITE" id="PS50069">
    <property type="entry name" value="CULLIN_2"/>
    <property type="match status" value="1"/>
</dbReference>
<evidence type="ECO:0000256" key="10">
    <source>
        <dbReference type="ARBA" id="ARBA00069612"/>
    </source>
</evidence>
<evidence type="ECO:0000313" key="14">
    <source>
        <dbReference type="EMBL" id="TVY50071.1"/>
    </source>
</evidence>
<dbReference type="Gene3D" id="1.10.10.10">
    <property type="entry name" value="Winged helix-like DNA-binding domain superfamily/Winged helix DNA-binding domain"/>
    <property type="match status" value="1"/>
</dbReference>
<keyword evidence="4" id="KW-0963">Cytoplasm</keyword>
<dbReference type="GO" id="GO:0005737">
    <property type="term" value="C:cytoplasm"/>
    <property type="evidence" value="ECO:0007669"/>
    <property type="project" value="UniProtKB-SubCell"/>
</dbReference>
<dbReference type="InterPro" id="IPR016157">
    <property type="entry name" value="Cullin_CS"/>
</dbReference>
<dbReference type="InterPro" id="IPR036317">
    <property type="entry name" value="Cullin_homology_sf"/>
</dbReference>
<evidence type="ECO:0000256" key="12">
    <source>
        <dbReference type="RuleBase" id="RU003829"/>
    </source>
</evidence>
<dbReference type="EMBL" id="QGMG01001274">
    <property type="protein sequence ID" value="TVY50071.1"/>
    <property type="molecule type" value="Genomic_DNA"/>
</dbReference>
<dbReference type="InterPro" id="IPR036388">
    <property type="entry name" value="WH-like_DNA-bd_sf"/>
</dbReference>
<evidence type="ECO:0000256" key="5">
    <source>
        <dbReference type="ARBA" id="ARBA00022499"/>
    </source>
</evidence>
<dbReference type="InterPro" id="IPR016159">
    <property type="entry name" value="Cullin_repeat-like_dom_sf"/>
</dbReference>
<dbReference type="AlphaFoldDB" id="A0A7D8YSZ5"/>
<dbReference type="GO" id="GO:0031625">
    <property type="term" value="F:ubiquitin protein ligase binding"/>
    <property type="evidence" value="ECO:0007669"/>
    <property type="project" value="InterPro"/>
</dbReference>
<dbReference type="FunFam" id="3.30.230.130:FF:000003">
    <property type="entry name" value="Cullin 2"/>
    <property type="match status" value="1"/>
</dbReference>
<keyword evidence="8" id="KW-0832">Ubl conjugation</keyword>
<dbReference type="InterPro" id="IPR019559">
    <property type="entry name" value="Cullin_neddylation_domain"/>
</dbReference>
<feature type="domain" description="Cullin family profile" evidence="13">
    <location>
        <begin position="422"/>
        <end position="657"/>
    </location>
</feature>
<comment type="subcellular location">
    <subcellularLocation>
        <location evidence="1">Cytoplasm</location>
    </subcellularLocation>
</comment>
<comment type="pathway">
    <text evidence="2">Protein modification; protein ubiquitination.</text>
</comment>
<dbReference type="SUPFAM" id="SSF46785">
    <property type="entry name" value="Winged helix' DNA-binding domain"/>
    <property type="match status" value="1"/>
</dbReference>
<gene>
    <name evidence="14" type="primary">CUL1</name>
    <name evidence="14" type="ORF">LCER1_G008008</name>
</gene>
<dbReference type="Gene3D" id="3.30.230.130">
    <property type="entry name" value="Cullin, Chain C, Domain 2"/>
    <property type="match status" value="1"/>
</dbReference>
<dbReference type="GO" id="GO:0031146">
    <property type="term" value="P:SCF-dependent proteasomal ubiquitin-dependent protein catabolic process"/>
    <property type="evidence" value="ECO:0007669"/>
    <property type="project" value="UniProtKB-ARBA"/>
</dbReference>
<keyword evidence="6" id="KW-0132">Cell division</keyword>
<dbReference type="FunFam" id="1.10.10.10:FF:000014">
    <property type="entry name" value="Cullin 1"/>
    <property type="match status" value="1"/>
</dbReference>
<evidence type="ECO:0000256" key="8">
    <source>
        <dbReference type="ARBA" id="ARBA00022843"/>
    </source>
</evidence>
<dbReference type="InterPro" id="IPR016158">
    <property type="entry name" value="Cullin_homology"/>
</dbReference>
<proteinExistence type="inferred from homology"/>
<dbReference type="FunFam" id="1.20.1310.10:FF:000007">
    <property type="entry name" value="Cullin 1"/>
    <property type="match status" value="1"/>
</dbReference>
<dbReference type="InterPro" id="IPR036390">
    <property type="entry name" value="WH_DNA-bd_sf"/>
</dbReference>
<evidence type="ECO:0000256" key="9">
    <source>
        <dbReference type="ARBA" id="ARBA00023306"/>
    </source>
</evidence>
<evidence type="ECO:0000256" key="2">
    <source>
        <dbReference type="ARBA" id="ARBA00004906"/>
    </source>
</evidence>
<name>A0A7D8YSZ5_9HELO</name>
<keyword evidence="15" id="KW-1185">Reference proteome</keyword>
<dbReference type="GO" id="GO:1902531">
    <property type="term" value="P:regulation of intracellular signal transduction"/>
    <property type="evidence" value="ECO:0007669"/>
    <property type="project" value="UniProtKB-ARBA"/>
</dbReference>
<dbReference type="SMART" id="SM00182">
    <property type="entry name" value="CULLIN"/>
    <property type="match status" value="1"/>
</dbReference>
<dbReference type="InterPro" id="IPR059120">
    <property type="entry name" value="Cullin-like_AB"/>
</dbReference>
<dbReference type="GO" id="GO:0051301">
    <property type="term" value="P:cell division"/>
    <property type="evidence" value="ECO:0007669"/>
    <property type="project" value="UniProtKB-KW"/>
</dbReference>
<protein>
    <recommendedName>
        <fullName evidence="10">Cullin-1</fullName>
    </recommendedName>
</protein>
<evidence type="ECO:0000259" key="13">
    <source>
        <dbReference type="PROSITE" id="PS50069"/>
    </source>
</evidence>
<dbReference type="SUPFAM" id="SSF74788">
    <property type="entry name" value="Cullin repeat-like"/>
    <property type="match status" value="1"/>
</dbReference>
<evidence type="ECO:0000256" key="6">
    <source>
        <dbReference type="ARBA" id="ARBA00022618"/>
    </source>
</evidence>
<evidence type="ECO:0000256" key="1">
    <source>
        <dbReference type="ARBA" id="ARBA00004496"/>
    </source>
</evidence>
<keyword evidence="5" id="KW-1017">Isopeptide bond</keyword>
<dbReference type="Proteomes" id="UP000481288">
    <property type="component" value="Unassembled WGS sequence"/>
</dbReference>
<dbReference type="FunFam" id="1.20.1310.10:FF:000029">
    <property type="entry name" value="Cullin homolog 1"/>
    <property type="match status" value="1"/>
</dbReference>
<dbReference type="FunFam" id="1.20.1310.10:FF:000011">
    <property type="entry name" value="Cullin 1"/>
    <property type="match status" value="1"/>
</dbReference>
<evidence type="ECO:0000256" key="11">
    <source>
        <dbReference type="PROSITE-ProRule" id="PRU00330"/>
    </source>
</evidence>
<keyword evidence="7" id="KW-0833">Ubl conjugation pathway</keyword>
<dbReference type="PROSITE" id="PS01256">
    <property type="entry name" value="CULLIN_1"/>
    <property type="match status" value="1"/>
</dbReference>
<evidence type="ECO:0000256" key="3">
    <source>
        <dbReference type="ARBA" id="ARBA00006019"/>
    </source>
</evidence>
<dbReference type="Pfam" id="PF00888">
    <property type="entry name" value="Cullin"/>
    <property type="match status" value="1"/>
</dbReference>
<evidence type="ECO:0000256" key="4">
    <source>
        <dbReference type="ARBA" id="ARBA00022490"/>
    </source>
</evidence>
<dbReference type="OrthoDB" id="27073at2759"/>
<dbReference type="InterPro" id="IPR001373">
    <property type="entry name" value="Cullin_N"/>
</dbReference>
<dbReference type="Pfam" id="PF26557">
    <property type="entry name" value="Cullin_AB"/>
    <property type="match status" value="1"/>
</dbReference>
<sequence>MSSVATRTPPDAMPQVPNREDLNATWKYLEYGVDKIMVDLKNGIDMNLIADACLKYMGVYTAVHNFCTSQKAVSNTATGTVIGGAHRGAHLLGEDLYQNLIHYLTGYLKNLVKLSRTHTDEALLSFYIREWDRYTTAAKYINHLFRYLNRHWVKREMDEGKKNIYDVYTLHLVQWRQTLFNEVNEKVMDAVLKMIEKQRNGETIEHNQIKSIVNSFVSLGLDESDSTKSTLEVYRFHFQRPFLEATKVFYQAESKQFVAENSIVEYMKKAEARLDEEEERVTMYLHDDVTLLLKRTLHGALISDHSALLRDEFQILLDNDRVDDMERMYKLLARIPDGLDPLRAKFEAHVRKAGLDAVSKVAVEADKLEPKVYIDALLEIHTQYQGLVKTAFQDEPEFTRSLDNACREFVNRNPVCKSGSNKSPELLAKYADAVLRKGTNGAEESDLENTLNQIMTVFKYIEDKDVFQKFYSRMLARRLIHTTSSSDDAETSMISKLKEQCGYEYTNKLQRMFQDMQISKDLNSGYKEFEGKLVEPGDARPVDASYSILGTGFWPLNAPNTDFTPPAEIAKAYERFQTFYNQKHSGRKLTWLWQFCKGEVKANFCKNQKTPYTFQVSTYQMAILLLFNESSTNSYDDIVKATQLQGEVLDPALGIFVKAKIFNMSPEGDKPGPGKVFSLNTDFKSKKIRMNLNIAVKSEQKQEVEDTHKTIEEDRKLLMQSAIVRIMKARKKMKHTQLVSECINQIRVRFVPKIPDIKKCIDILLEKEYLERLDDDELGYLA</sequence>
<dbReference type="Gene3D" id="1.20.1310.10">
    <property type="entry name" value="Cullin Repeats"/>
    <property type="match status" value="4"/>
</dbReference>
<accession>A0A7D8YSZ5</accession>
<dbReference type="FunFam" id="1.20.1310.10:FF:000026">
    <property type="entry name" value="Cullin 1"/>
    <property type="match status" value="1"/>
</dbReference>
<evidence type="ECO:0000256" key="7">
    <source>
        <dbReference type="ARBA" id="ARBA00022786"/>
    </source>
</evidence>